<evidence type="ECO:0000313" key="1">
    <source>
        <dbReference type="EMBL" id="KHK96074.1"/>
    </source>
</evidence>
<keyword evidence="2" id="KW-1185">Reference proteome</keyword>
<dbReference type="RefSeq" id="WP_039402297.1">
    <property type="nucleotide sequence ID" value="NZ_JTDK01000017.1"/>
</dbReference>
<dbReference type="EMBL" id="JTDK01000017">
    <property type="protein sequence ID" value="KHK96074.1"/>
    <property type="molecule type" value="Genomic_DNA"/>
</dbReference>
<sequence length="100" mass="10488">MSSSDLPSELDLVIGERFRAPITGAGGQGYRWLATVTGDADAVDVQTVGIPPAGDPPGQGSFARELRIVGRAPGVAVIDLALTHAGGRVRERLRLTVRVR</sequence>
<gene>
    <name evidence="1" type="ORF">LK09_17220</name>
</gene>
<dbReference type="STRING" id="1348253.LK09_17220"/>
<dbReference type="OrthoDB" id="9916702at2"/>
<name>A0A0B2A2M3_9MICO</name>
<evidence type="ECO:0000313" key="2">
    <source>
        <dbReference type="Proteomes" id="UP000031030"/>
    </source>
</evidence>
<comment type="caution">
    <text evidence="1">The sequence shown here is derived from an EMBL/GenBank/DDBJ whole genome shotgun (WGS) entry which is preliminary data.</text>
</comment>
<proteinExistence type="predicted"/>
<protein>
    <recommendedName>
        <fullName evidence="3">Proteinase inhibitor I42 chagasin domain-containing protein</fullName>
    </recommendedName>
</protein>
<accession>A0A0B2A2M3</accession>
<reference evidence="1 2" key="1">
    <citation type="submission" date="2014-11" db="EMBL/GenBank/DDBJ databases">
        <title>Genome sequence of Microbacterium mangrovi MUSC 115(T).</title>
        <authorList>
            <person name="Lee L.-H."/>
        </authorList>
    </citation>
    <scope>NUCLEOTIDE SEQUENCE [LARGE SCALE GENOMIC DNA]</scope>
    <source>
        <strain evidence="1 2">MUSC 115</strain>
    </source>
</reference>
<dbReference type="AlphaFoldDB" id="A0A0B2A2M3"/>
<dbReference type="Proteomes" id="UP000031030">
    <property type="component" value="Unassembled WGS sequence"/>
</dbReference>
<evidence type="ECO:0008006" key="3">
    <source>
        <dbReference type="Google" id="ProtNLM"/>
    </source>
</evidence>
<organism evidence="1 2">
    <name type="scientific">Microbacterium mangrovi</name>
    <dbReference type="NCBI Taxonomy" id="1348253"/>
    <lineage>
        <taxon>Bacteria</taxon>
        <taxon>Bacillati</taxon>
        <taxon>Actinomycetota</taxon>
        <taxon>Actinomycetes</taxon>
        <taxon>Micrococcales</taxon>
        <taxon>Microbacteriaceae</taxon>
        <taxon>Microbacterium</taxon>
    </lineage>
</organism>